<proteinExistence type="predicted"/>
<comment type="caution">
    <text evidence="1">The sequence shown here is derived from an EMBL/GenBank/DDBJ whole genome shotgun (WGS) entry which is preliminary data.</text>
</comment>
<gene>
    <name evidence="1" type="ORF">BV25DRAFT_1917956</name>
</gene>
<accession>A0ACB8SV55</accession>
<organism evidence="1 2">
    <name type="scientific">Artomyces pyxidatus</name>
    <dbReference type="NCBI Taxonomy" id="48021"/>
    <lineage>
        <taxon>Eukaryota</taxon>
        <taxon>Fungi</taxon>
        <taxon>Dikarya</taxon>
        <taxon>Basidiomycota</taxon>
        <taxon>Agaricomycotina</taxon>
        <taxon>Agaricomycetes</taxon>
        <taxon>Russulales</taxon>
        <taxon>Auriscalpiaceae</taxon>
        <taxon>Artomyces</taxon>
    </lineage>
</organism>
<reference evidence="1" key="2">
    <citation type="journal article" date="2022" name="New Phytol.">
        <title>Evolutionary transition to the ectomycorrhizal habit in the genomes of a hyperdiverse lineage of mushroom-forming fungi.</title>
        <authorList>
            <person name="Looney B."/>
            <person name="Miyauchi S."/>
            <person name="Morin E."/>
            <person name="Drula E."/>
            <person name="Courty P.E."/>
            <person name="Kohler A."/>
            <person name="Kuo A."/>
            <person name="LaButti K."/>
            <person name="Pangilinan J."/>
            <person name="Lipzen A."/>
            <person name="Riley R."/>
            <person name="Andreopoulos W."/>
            <person name="He G."/>
            <person name="Johnson J."/>
            <person name="Nolan M."/>
            <person name="Tritt A."/>
            <person name="Barry K.W."/>
            <person name="Grigoriev I.V."/>
            <person name="Nagy L.G."/>
            <person name="Hibbett D."/>
            <person name="Henrissat B."/>
            <person name="Matheny P.B."/>
            <person name="Labbe J."/>
            <person name="Martin F.M."/>
        </authorList>
    </citation>
    <scope>NUCLEOTIDE SEQUENCE</scope>
    <source>
        <strain evidence="1">HHB10654</strain>
    </source>
</reference>
<dbReference type="EMBL" id="MU277221">
    <property type="protein sequence ID" value="KAI0060077.1"/>
    <property type="molecule type" value="Genomic_DNA"/>
</dbReference>
<protein>
    <submittedName>
        <fullName evidence="1">Uncharacterized protein</fullName>
    </submittedName>
</protein>
<sequence>MTSTPARTFWNATVAARIPILDVLTHYGATVPDNCTEIFDAEINALNDIMWLVKTRRNSAASYAVRLPADVLRIIFSMAKESPNPKKRNSLNAGTYAPRPLWINLTHVCHRWREIALNFPILWTDLDLSAMSATWAKEFLRRSRTSELSVTTSYPFSRGKVEMVEAVLKPSVVARLTHLSLALGPDNISHLLYDRQFSAPLLQTFSMSQEEPDRISFYRRPRPSMRLPRRLFGGETPRLHTLALVNTPIYWETSDLFVNLTTFSIIFGKGHLPSGWFPDGEQVLDVLRAMHKLEKLVLHRSLRQSHHMSKWNDAPAPEDIVELPNIYQISLKGPDSYGLAVRLVGPPSACLSVEGDPLERNSPHLRTIVRRFLGEATVVPRSLALQIRRDETKLSFTAIPTSTRVLEPGLVSIPASAELLLGDIWQNIFVTDLEELRINVEEDSPWTRWRWLELFGRLENVRSLHVEGKKNMESFLRALTPLKTDPSTYMPGMPSVMTLFPRMSRLVLGSRFHGAHCWQASALNDSAQNLFELLYSCLLARRERGYPPLLNLEVEIGYGEIELDGRLDGLVENVKVHSKLLPPPGTLQMPGYASFEIPADNDFGYPLELPLW</sequence>
<reference evidence="1" key="1">
    <citation type="submission" date="2021-03" db="EMBL/GenBank/DDBJ databases">
        <authorList>
            <consortium name="DOE Joint Genome Institute"/>
            <person name="Ahrendt S."/>
            <person name="Looney B.P."/>
            <person name="Miyauchi S."/>
            <person name="Morin E."/>
            <person name="Drula E."/>
            <person name="Courty P.E."/>
            <person name="Chicoki N."/>
            <person name="Fauchery L."/>
            <person name="Kohler A."/>
            <person name="Kuo A."/>
            <person name="Labutti K."/>
            <person name="Pangilinan J."/>
            <person name="Lipzen A."/>
            <person name="Riley R."/>
            <person name="Andreopoulos W."/>
            <person name="He G."/>
            <person name="Johnson J."/>
            <person name="Barry K.W."/>
            <person name="Grigoriev I.V."/>
            <person name="Nagy L."/>
            <person name="Hibbett D."/>
            <person name="Henrissat B."/>
            <person name="Matheny P.B."/>
            <person name="Labbe J."/>
            <person name="Martin F."/>
        </authorList>
    </citation>
    <scope>NUCLEOTIDE SEQUENCE</scope>
    <source>
        <strain evidence="1">HHB10654</strain>
    </source>
</reference>
<dbReference type="Proteomes" id="UP000814140">
    <property type="component" value="Unassembled WGS sequence"/>
</dbReference>
<evidence type="ECO:0000313" key="1">
    <source>
        <dbReference type="EMBL" id="KAI0060077.1"/>
    </source>
</evidence>
<keyword evidence="2" id="KW-1185">Reference proteome</keyword>
<name>A0ACB8SV55_9AGAM</name>
<evidence type="ECO:0000313" key="2">
    <source>
        <dbReference type="Proteomes" id="UP000814140"/>
    </source>
</evidence>